<sequence>MQKQSLETKNTKFLSGLLAPTAAPVLAGPFSTSSNQWDLDNKHQKVHSHKVYNEYSSDIPTSREEGTRLMTAKPHISTIRSSQMNTSIPISTIKPISTKIEGQNPSCQNSLISQSMKSRFSSQLVNGKHAESCTKPFKEAGIQDTKSKALPLPVISLTQSKSIFSQEKIHSSSNLSFHSINPICTSNTGSKVAPIPCSIPHENDLEELSFELEEALQKPFDKISKHYTYSKGAPQHQSTVSISIVPSLSKPVNGVAPISTTSCPKSDQLISTNNCYTPQTCSTSDNKSIRAVSSLDLKVHHKKNITYDKKNKVSLDCLSHKYEYELRLLKHILFEQQSYYQKEIDRLKSESIKANSKISRLLSSHPDRISDNDKCEFDLIKDTQVKQSSILVCDTINFSQYFIDVSKSYYEMMLTCQKRLEHQFSTIKRLTLQSDMLTKKLEIQAITMNDKIKALDWLETFGSALDSEISTQQNHINKLAQSQKGRNQLATFEKDVRSGRVRTGTLQNELFDLKNKIDYCSNTALAKWASDIELMSLASGCRHICSEKKRYHPFTSNSQTTVKVSADPKIESEFAKRDSFAKISCKPFELLISNEPISVPSHSQLSPPVMKVHILEGAKNSSYLEKNVAMKVPCEDSTEPNEASNGNEKSYSEFVNCQCNHSFTNSANKNDLKLISNAGISPETDIKEVEELATKVGVIFESLKVTLNTLNFLQEAKRIEIKKLKENHRKEMAIQQKEKNMSIFNLEKRIKLARRNLTYYQNENQKLRENNSEQ</sequence>
<accession>A0A0J9X8D4</accession>
<dbReference type="Proteomes" id="UP000242525">
    <property type="component" value="Unassembled WGS sequence"/>
</dbReference>
<evidence type="ECO:0000256" key="1">
    <source>
        <dbReference type="SAM" id="Coils"/>
    </source>
</evidence>
<name>A0A0J9X8D4_GEOCN</name>
<protein>
    <submittedName>
        <fullName evidence="2">Uncharacterized protein</fullName>
    </submittedName>
</protein>
<evidence type="ECO:0000313" key="2">
    <source>
        <dbReference type="EMBL" id="CDO53679.1"/>
    </source>
</evidence>
<dbReference type="EMBL" id="CCBN010000005">
    <property type="protein sequence ID" value="CDO53679.1"/>
    <property type="molecule type" value="Genomic_DNA"/>
</dbReference>
<reference evidence="2" key="1">
    <citation type="submission" date="2014-03" db="EMBL/GenBank/DDBJ databases">
        <authorList>
            <person name="Casaregola S."/>
        </authorList>
    </citation>
    <scope>NUCLEOTIDE SEQUENCE [LARGE SCALE GENOMIC DNA]</scope>
    <source>
        <strain evidence="2">CLIB 918</strain>
    </source>
</reference>
<evidence type="ECO:0000313" key="3">
    <source>
        <dbReference type="Proteomes" id="UP000242525"/>
    </source>
</evidence>
<keyword evidence="3" id="KW-1185">Reference proteome</keyword>
<comment type="caution">
    <text evidence="2">The sequence shown here is derived from an EMBL/GenBank/DDBJ whole genome shotgun (WGS) entry which is preliminary data.</text>
</comment>
<gene>
    <name evidence="2" type="ORF">BN980_GECA05s05405g</name>
</gene>
<dbReference type="AlphaFoldDB" id="A0A0J9X8D4"/>
<feature type="coiled-coil region" evidence="1">
    <location>
        <begin position="743"/>
        <end position="770"/>
    </location>
</feature>
<keyword evidence="1" id="KW-0175">Coiled coil</keyword>
<organism evidence="2 3">
    <name type="scientific">Geotrichum candidum</name>
    <name type="common">Oospora lactis</name>
    <name type="synonym">Dipodascus geotrichum</name>
    <dbReference type="NCBI Taxonomy" id="1173061"/>
    <lineage>
        <taxon>Eukaryota</taxon>
        <taxon>Fungi</taxon>
        <taxon>Dikarya</taxon>
        <taxon>Ascomycota</taxon>
        <taxon>Saccharomycotina</taxon>
        <taxon>Dipodascomycetes</taxon>
        <taxon>Dipodascales</taxon>
        <taxon>Dipodascaceae</taxon>
        <taxon>Geotrichum</taxon>
    </lineage>
</organism>
<proteinExistence type="predicted"/>